<dbReference type="Gene3D" id="1.10.357.10">
    <property type="entry name" value="Tetracycline Repressor, domain 2"/>
    <property type="match status" value="1"/>
</dbReference>
<evidence type="ECO:0000259" key="6">
    <source>
        <dbReference type="PROSITE" id="PS50977"/>
    </source>
</evidence>
<dbReference type="Pfam" id="PF17925">
    <property type="entry name" value="TetR_C_20"/>
    <property type="match status" value="1"/>
</dbReference>
<keyword evidence="3" id="KW-0804">Transcription</keyword>
<protein>
    <submittedName>
        <fullName evidence="7">TetR family transcriptional regulator</fullName>
    </submittedName>
</protein>
<accession>A0A3S4RQX7</accession>
<dbReference type="InterPro" id="IPR041642">
    <property type="entry name" value="KstR_C"/>
</dbReference>
<gene>
    <name evidence="7" type="ORF">NCTC10485_04499</name>
</gene>
<keyword evidence="1" id="KW-0805">Transcription regulation</keyword>
<dbReference type="AlphaFoldDB" id="A0A3S4RQX7"/>
<feature type="DNA-binding region" description="H-T-H motif" evidence="4">
    <location>
        <begin position="31"/>
        <end position="50"/>
    </location>
</feature>
<name>A0A3S4RQX7_MYCCI</name>
<evidence type="ECO:0000256" key="3">
    <source>
        <dbReference type="ARBA" id="ARBA00023163"/>
    </source>
</evidence>
<reference evidence="7 8" key="1">
    <citation type="submission" date="2018-12" db="EMBL/GenBank/DDBJ databases">
        <authorList>
            <consortium name="Pathogen Informatics"/>
        </authorList>
    </citation>
    <scope>NUCLEOTIDE SEQUENCE [LARGE SCALE GENOMIC DNA]</scope>
    <source>
        <strain evidence="7 8">NCTC10485</strain>
    </source>
</reference>
<evidence type="ECO:0000256" key="5">
    <source>
        <dbReference type="SAM" id="MobiDB-lite"/>
    </source>
</evidence>
<evidence type="ECO:0000313" key="7">
    <source>
        <dbReference type="EMBL" id="VEG50181.1"/>
    </source>
</evidence>
<dbReference type="PANTHER" id="PTHR30055:SF234">
    <property type="entry name" value="HTH-TYPE TRANSCRIPTIONAL REGULATOR BETI"/>
    <property type="match status" value="1"/>
</dbReference>
<evidence type="ECO:0000313" key="8">
    <source>
        <dbReference type="Proteomes" id="UP000282551"/>
    </source>
</evidence>
<dbReference type="PANTHER" id="PTHR30055">
    <property type="entry name" value="HTH-TYPE TRANSCRIPTIONAL REGULATOR RUTR"/>
    <property type="match status" value="1"/>
</dbReference>
<evidence type="ECO:0000256" key="4">
    <source>
        <dbReference type="PROSITE-ProRule" id="PRU00335"/>
    </source>
</evidence>
<dbReference type="RefSeq" id="WP_126335747.1">
    <property type="nucleotide sequence ID" value="NZ_AP022604.1"/>
</dbReference>
<dbReference type="PROSITE" id="PS50977">
    <property type="entry name" value="HTH_TETR_2"/>
    <property type="match status" value="1"/>
</dbReference>
<evidence type="ECO:0000256" key="2">
    <source>
        <dbReference type="ARBA" id="ARBA00023125"/>
    </source>
</evidence>
<keyword evidence="8" id="KW-1185">Reference proteome</keyword>
<dbReference type="Proteomes" id="UP000282551">
    <property type="component" value="Chromosome"/>
</dbReference>
<organism evidence="7 8">
    <name type="scientific">Mycolicibacterium chitae</name>
    <name type="common">Mycobacterium chitae</name>
    <dbReference type="NCBI Taxonomy" id="1792"/>
    <lineage>
        <taxon>Bacteria</taxon>
        <taxon>Bacillati</taxon>
        <taxon>Actinomycetota</taxon>
        <taxon>Actinomycetes</taxon>
        <taxon>Mycobacteriales</taxon>
        <taxon>Mycobacteriaceae</taxon>
        <taxon>Mycolicibacterium</taxon>
    </lineage>
</organism>
<keyword evidence="2 4" id="KW-0238">DNA-binding</keyword>
<dbReference type="EMBL" id="LR134355">
    <property type="protein sequence ID" value="VEG50181.1"/>
    <property type="molecule type" value="Genomic_DNA"/>
</dbReference>
<feature type="region of interest" description="Disordered" evidence="5">
    <location>
        <begin position="194"/>
        <end position="218"/>
    </location>
</feature>
<dbReference type="GO" id="GO:0000976">
    <property type="term" value="F:transcription cis-regulatory region binding"/>
    <property type="evidence" value="ECO:0007669"/>
    <property type="project" value="TreeGrafter"/>
</dbReference>
<dbReference type="InterPro" id="IPR009057">
    <property type="entry name" value="Homeodomain-like_sf"/>
</dbReference>
<sequence>MDGKGTQRLDGDRLLDVVVELLESTGYDSVQLREVARLARSSLATIYKRYQTRDDLILAALEYWMQQHRYAGITVPAREPAPSLHQGLMELFRAIFEPWERHPQMLMAFFRVRSSPKGQQLFRFGLDFVLPAGMAVLADVEDEFVANLDSIISSLIYGLLGRFTAGEIAVTDILPILDQTVYWLTRGYEAQAADPLDGGNTQPVGDGDLSSAMRLGPV</sequence>
<proteinExistence type="predicted"/>
<evidence type="ECO:0000256" key="1">
    <source>
        <dbReference type="ARBA" id="ARBA00023015"/>
    </source>
</evidence>
<dbReference type="InterPro" id="IPR050109">
    <property type="entry name" value="HTH-type_TetR-like_transc_reg"/>
</dbReference>
<dbReference type="OrthoDB" id="3212417at2"/>
<dbReference type="SUPFAM" id="SSF46689">
    <property type="entry name" value="Homeodomain-like"/>
    <property type="match status" value="1"/>
</dbReference>
<dbReference type="Pfam" id="PF00440">
    <property type="entry name" value="TetR_N"/>
    <property type="match status" value="1"/>
</dbReference>
<dbReference type="InterPro" id="IPR001647">
    <property type="entry name" value="HTH_TetR"/>
</dbReference>
<feature type="domain" description="HTH tetR-type" evidence="6">
    <location>
        <begin position="8"/>
        <end position="68"/>
    </location>
</feature>
<dbReference type="GO" id="GO:0003700">
    <property type="term" value="F:DNA-binding transcription factor activity"/>
    <property type="evidence" value="ECO:0007669"/>
    <property type="project" value="TreeGrafter"/>
</dbReference>